<evidence type="ECO:0000313" key="11">
    <source>
        <dbReference type="Proteomes" id="UP000637359"/>
    </source>
</evidence>
<dbReference type="GO" id="GO:0047663">
    <property type="term" value="F:aminoglycoside 6'-N-acetyltransferase activity"/>
    <property type="evidence" value="ECO:0007669"/>
    <property type="project" value="UniProtKB-EC"/>
</dbReference>
<dbReference type="InterPro" id="IPR024170">
    <property type="entry name" value="Aminoglycoside_N6-AcTrfrase"/>
</dbReference>
<sequence length="146" mass="16792">MGTIIEATTEQLKDLTNLASELYNGNNSEALENELKQILENSNHRFLLYVEDEQPIAFMHLSIRTDYVQGSETSPTGYIEGVYVKQEYRRKGISTKLFHEGKKWFKRNGCTQVGSDMEVDNQDSYPFHMSLGFKEAGRLITFIKDL</sequence>
<name>A0A923RHV1_9BACI</name>
<reference evidence="10" key="1">
    <citation type="submission" date="2020-08" db="EMBL/GenBank/DDBJ databases">
        <title>Genome public.</title>
        <authorList>
            <person name="Liu C."/>
            <person name="Sun Q."/>
        </authorList>
    </citation>
    <scope>NUCLEOTIDE SEQUENCE</scope>
    <source>
        <strain evidence="10">BX22</strain>
    </source>
</reference>
<dbReference type="PROSITE" id="PS51186">
    <property type="entry name" value="GNAT"/>
    <property type="match status" value="1"/>
</dbReference>
<organism evidence="10 11">
    <name type="scientific">Ornithinibacillus hominis</name>
    <dbReference type="NCBI Taxonomy" id="2763055"/>
    <lineage>
        <taxon>Bacteria</taxon>
        <taxon>Bacillati</taxon>
        <taxon>Bacillota</taxon>
        <taxon>Bacilli</taxon>
        <taxon>Bacillales</taxon>
        <taxon>Bacillaceae</taxon>
        <taxon>Ornithinibacillus</taxon>
    </lineage>
</organism>
<evidence type="ECO:0000256" key="7">
    <source>
        <dbReference type="ARBA" id="ARBA00029660"/>
    </source>
</evidence>
<dbReference type="PANTHER" id="PTHR43072">
    <property type="entry name" value="N-ACETYLTRANSFERASE"/>
    <property type="match status" value="1"/>
</dbReference>
<dbReference type="GO" id="GO:0046677">
    <property type="term" value="P:response to antibiotic"/>
    <property type="evidence" value="ECO:0007669"/>
    <property type="project" value="UniProtKB-KW"/>
</dbReference>
<evidence type="ECO:0000256" key="4">
    <source>
        <dbReference type="ARBA" id="ARBA00022679"/>
    </source>
</evidence>
<dbReference type="Pfam" id="PF00583">
    <property type="entry name" value="Acetyltransf_1"/>
    <property type="match status" value="1"/>
</dbReference>
<evidence type="ECO:0000259" key="9">
    <source>
        <dbReference type="PROSITE" id="PS51186"/>
    </source>
</evidence>
<comment type="caution">
    <text evidence="10">The sequence shown here is derived from an EMBL/GenBank/DDBJ whole genome shotgun (WGS) entry which is preliminary data.</text>
</comment>
<keyword evidence="4" id="KW-0808">Transferase</keyword>
<dbReference type="CDD" id="cd04301">
    <property type="entry name" value="NAT_SF"/>
    <property type="match status" value="1"/>
</dbReference>
<keyword evidence="11" id="KW-1185">Reference proteome</keyword>
<dbReference type="InterPro" id="IPR000182">
    <property type="entry name" value="GNAT_dom"/>
</dbReference>
<dbReference type="SUPFAM" id="SSF55729">
    <property type="entry name" value="Acyl-CoA N-acyltransferases (Nat)"/>
    <property type="match status" value="1"/>
</dbReference>
<dbReference type="EMBL" id="JACOOL010000005">
    <property type="protein sequence ID" value="MBC5636800.1"/>
    <property type="molecule type" value="Genomic_DNA"/>
</dbReference>
<dbReference type="AlphaFoldDB" id="A0A923RHV1"/>
<evidence type="ECO:0000256" key="6">
    <source>
        <dbReference type="ARBA" id="ARBA00023315"/>
    </source>
</evidence>
<dbReference type="Proteomes" id="UP000637359">
    <property type="component" value="Unassembled WGS sequence"/>
</dbReference>
<comment type="subunit">
    <text evidence="1">Homodimer.</text>
</comment>
<feature type="domain" description="N-acetyltransferase" evidence="9">
    <location>
        <begin position="2"/>
        <end position="146"/>
    </location>
</feature>
<comment type="catalytic activity">
    <reaction evidence="8">
        <text>kanamycin B + acetyl-CoA = N(6')-acetylkanamycin B + CoA + H(+)</text>
        <dbReference type="Rhea" id="RHEA:16449"/>
        <dbReference type="ChEBI" id="CHEBI:15378"/>
        <dbReference type="ChEBI" id="CHEBI:57287"/>
        <dbReference type="ChEBI" id="CHEBI:57288"/>
        <dbReference type="ChEBI" id="CHEBI:58390"/>
        <dbReference type="ChEBI" id="CHEBI:58549"/>
        <dbReference type="EC" id="2.3.1.82"/>
    </reaction>
</comment>
<keyword evidence="5" id="KW-0046">Antibiotic resistance</keyword>
<evidence type="ECO:0000256" key="5">
    <source>
        <dbReference type="ARBA" id="ARBA00023251"/>
    </source>
</evidence>
<dbReference type="EC" id="2.3.1.82" evidence="2"/>
<evidence type="ECO:0000256" key="8">
    <source>
        <dbReference type="ARBA" id="ARBA00048923"/>
    </source>
</evidence>
<keyword evidence="6" id="KW-0012">Acyltransferase</keyword>
<evidence type="ECO:0000256" key="2">
    <source>
        <dbReference type="ARBA" id="ARBA00012888"/>
    </source>
</evidence>
<accession>A0A923RHV1</accession>
<evidence type="ECO:0000256" key="3">
    <source>
        <dbReference type="ARBA" id="ARBA00017677"/>
    </source>
</evidence>
<dbReference type="PIRSF" id="PIRSF000452">
    <property type="entry name" value="6-N-acetyltransf"/>
    <property type="match status" value="1"/>
</dbReference>
<evidence type="ECO:0000313" key="10">
    <source>
        <dbReference type="EMBL" id="MBC5636800.1"/>
    </source>
</evidence>
<dbReference type="NCBIfam" id="NF043067">
    <property type="entry name" value="AAC_6p_group_E"/>
    <property type="match status" value="1"/>
</dbReference>
<dbReference type="InterPro" id="IPR016181">
    <property type="entry name" value="Acyl_CoA_acyltransferase"/>
</dbReference>
<dbReference type="Gene3D" id="3.40.630.30">
    <property type="match status" value="1"/>
</dbReference>
<protein>
    <recommendedName>
        <fullName evidence="3">Aminoglycoside N(6')-acetyltransferase type 1</fullName>
        <ecNumber evidence="2">2.3.1.82</ecNumber>
    </recommendedName>
    <alternativeName>
        <fullName evidence="7">Aminoglycoside resistance protein</fullName>
    </alternativeName>
</protein>
<gene>
    <name evidence="10" type="ORF">H8S33_08225</name>
</gene>
<evidence type="ECO:0000256" key="1">
    <source>
        <dbReference type="ARBA" id="ARBA00011738"/>
    </source>
</evidence>
<proteinExistence type="predicted"/>
<dbReference type="RefSeq" id="WP_186869515.1">
    <property type="nucleotide sequence ID" value="NZ_JACOOL010000005.1"/>
</dbReference>